<feature type="compositionally biased region" description="Polar residues" evidence="1">
    <location>
        <begin position="126"/>
        <end position="137"/>
    </location>
</feature>
<gene>
    <name evidence="2" type="primary">58</name>
    <name evidence="2" type="ORF">SEA_JINKIES_58</name>
</gene>
<feature type="region of interest" description="Disordered" evidence="1">
    <location>
        <begin position="116"/>
        <end position="183"/>
    </location>
</feature>
<dbReference type="Proteomes" id="UP000594363">
    <property type="component" value="Segment"/>
</dbReference>
<feature type="compositionally biased region" description="Basic and acidic residues" evidence="1">
    <location>
        <begin position="116"/>
        <end position="125"/>
    </location>
</feature>
<organism evidence="2 3">
    <name type="scientific">Arthrobacter phage Jinkies</name>
    <dbReference type="NCBI Taxonomy" id="2743903"/>
    <lineage>
        <taxon>Viruses</taxon>
        <taxon>Duplodnaviria</taxon>
        <taxon>Heunggongvirae</taxon>
        <taxon>Uroviricota</taxon>
        <taxon>Caudoviricetes</taxon>
        <taxon>Berryhillviridae</taxon>
        <taxon>Jinkiesvirus</taxon>
        <taxon>Jinkiesvirus jinkies</taxon>
    </lineage>
</organism>
<name>A0A7T0IFI2_9CAUD</name>
<evidence type="ECO:0000313" key="3">
    <source>
        <dbReference type="Proteomes" id="UP000594363"/>
    </source>
</evidence>
<protein>
    <submittedName>
        <fullName evidence="2">Uncharacterized protein</fullName>
    </submittedName>
</protein>
<accession>A0A7T0IFI2</accession>
<evidence type="ECO:0000313" key="2">
    <source>
        <dbReference type="EMBL" id="QPK40189.1"/>
    </source>
</evidence>
<keyword evidence="3" id="KW-1185">Reference proteome</keyword>
<sequence>MTRHAVQDIECPACTTLGGPCATTEPSRVAWPVFVLQKPASMSKLVRVARALKVLHGGDLVMLDRGIWFVWYTPGNPCHCQRCDTFLRELLKADWLDMPAGMIICPECGNKRCPHATDHDEDCTRSNEPGQAGSSYTTPPPGSAREFLDGLARRRHRAIGPEDWPTEEQLRDDLTRKKTGRVD</sequence>
<proteinExistence type="predicted"/>
<evidence type="ECO:0000256" key="1">
    <source>
        <dbReference type="SAM" id="MobiDB-lite"/>
    </source>
</evidence>
<dbReference type="EMBL" id="MT498043">
    <property type="protein sequence ID" value="QPK40189.1"/>
    <property type="molecule type" value="Genomic_DNA"/>
</dbReference>
<reference evidence="2 3" key="1">
    <citation type="submission" date="2020-05" db="EMBL/GenBank/DDBJ databases">
        <authorList>
            <person name="Bohanan V.A."/>
            <person name="Brazelton B.R."/>
            <person name="Coffey L.M."/>
            <person name="Donovan A.R."/>
            <person name="Gales A.C."/>
            <person name="Glasscock A.J."/>
            <person name="Grill M."/>
            <person name="Harper M.C."/>
            <person name="Hollowell C.E."/>
            <person name="Liu T.Y."/>
            <person name="Mansour C."/>
            <person name="McDowell A.D."/>
            <person name="Miller T.E."/>
            <person name="Nash A.G."/>
            <person name="Seo J."/>
            <person name="Sherman Z.A."/>
            <person name="Albert R.M."/>
            <person name="Ayala A."/>
            <person name="Monti D.L."/>
            <person name="Garlena R.A."/>
            <person name="Russell D.A."/>
            <person name="Pope W.H."/>
            <person name="Jacobs-Sera D."/>
            <person name="Hatfull G.F."/>
        </authorList>
    </citation>
    <scope>NUCLEOTIDE SEQUENCE [LARGE SCALE GENOMIC DNA]</scope>
</reference>
<feature type="compositionally biased region" description="Basic and acidic residues" evidence="1">
    <location>
        <begin position="168"/>
        <end position="183"/>
    </location>
</feature>